<feature type="transmembrane region" description="Helical" evidence="6">
    <location>
        <begin position="104"/>
        <end position="131"/>
    </location>
</feature>
<dbReference type="PANTHER" id="PTHR46795">
    <property type="entry name" value="ABC TRANSPORTER PERMEASE-RELATED-RELATED"/>
    <property type="match status" value="1"/>
</dbReference>
<feature type="domain" description="ABC3 transporter permease C-terminal" evidence="7">
    <location>
        <begin position="589"/>
        <end position="697"/>
    </location>
</feature>
<keyword evidence="4 6" id="KW-1133">Transmembrane helix</keyword>
<evidence type="ECO:0000256" key="3">
    <source>
        <dbReference type="ARBA" id="ARBA00022692"/>
    </source>
</evidence>
<evidence type="ECO:0000256" key="1">
    <source>
        <dbReference type="ARBA" id="ARBA00004651"/>
    </source>
</evidence>
<evidence type="ECO:0000256" key="2">
    <source>
        <dbReference type="ARBA" id="ARBA00022475"/>
    </source>
</evidence>
<proteinExistence type="predicted"/>
<dbReference type="KEGG" id="jeh:EJN90_07130"/>
<feature type="transmembrane region" description="Helical" evidence="6">
    <location>
        <begin position="18"/>
        <end position="37"/>
    </location>
</feature>
<dbReference type="GO" id="GO:0005886">
    <property type="term" value="C:plasma membrane"/>
    <property type="evidence" value="ECO:0007669"/>
    <property type="project" value="UniProtKB-SubCell"/>
</dbReference>
<dbReference type="Pfam" id="PF02687">
    <property type="entry name" value="FtsX"/>
    <property type="match status" value="2"/>
</dbReference>
<keyword evidence="9" id="KW-1185">Reference proteome</keyword>
<organism evidence="8 9">
    <name type="scientific">Jeotgalibaca ciconiae</name>
    <dbReference type="NCBI Taxonomy" id="2496265"/>
    <lineage>
        <taxon>Bacteria</taxon>
        <taxon>Bacillati</taxon>
        <taxon>Bacillota</taxon>
        <taxon>Bacilli</taxon>
        <taxon>Lactobacillales</taxon>
        <taxon>Carnobacteriaceae</taxon>
        <taxon>Jeotgalibaca</taxon>
    </lineage>
</organism>
<keyword evidence="3 6" id="KW-0812">Transmembrane</keyword>
<feature type="transmembrane region" description="Helical" evidence="6">
    <location>
        <begin position="233"/>
        <end position="257"/>
    </location>
</feature>
<feature type="transmembrane region" description="Helical" evidence="6">
    <location>
        <begin position="206"/>
        <end position="227"/>
    </location>
</feature>
<evidence type="ECO:0000256" key="6">
    <source>
        <dbReference type="SAM" id="Phobius"/>
    </source>
</evidence>
<dbReference type="InterPro" id="IPR052536">
    <property type="entry name" value="ABC-4_Integral_Memb_Prot"/>
</dbReference>
<dbReference type="PANTHER" id="PTHR46795:SF3">
    <property type="entry name" value="ABC TRANSPORTER PERMEASE"/>
    <property type="match status" value="1"/>
</dbReference>
<dbReference type="InterPro" id="IPR003838">
    <property type="entry name" value="ABC3_permease_C"/>
</dbReference>
<keyword evidence="2" id="KW-1003">Cell membrane</keyword>
<feature type="transmembrane region" description="Helical" evidence="6">
    <location>
        <begin position="673"/>
        <end position="696"/>
    </location>
</feature>
<feature type="transmembrane region" description="Helical" evidence="6">
    <location>
        <begin position="576"/>
        <end position="606"/>
    </location>
</feature>
<evidence type="ECO:0000313" key="9">
    <source>
        <dbReference type="Proteomes" id="UP000273326"/>
    </source>
</evidence>
<evidence type="ECO:0000256" key="4">
    <source>
        <dbReference type="ARBA" id="ARBA00022989"/>
    </source>
</evidence>
<feature type="transmembrane region" description="Helical" evidence="6">
    <location>
        <begin position="639"/>
        <end position="667"/>
    </location>
</feature>
<reference evidence="9" key="1">
    <citation type="submission" date="2018-12" db="EMBL/GenBank/DDBJ databases">
        <title>Complete genome sequencing of Jeotgalibaca sp. H21T32.</title>
        <authorList>
            <person name="Bae J.-W."/>
            <person name="Lee S.-Y."/>
        </authorList>
    </citation>
    <scope>NUCLEOTIDE SEQUENCE [LARGE SCALE GENOMIC DNA]</scope>
    <source>
        <strain evidence="9">H21T32</strain>
    </source>
</reference>
<gene>
    <name evidence="8" type="ORF">EJN90_07130</name>
</gene>
<dbReference type="AlphaFoldDB" id="A0A3S9HAS2"/>
<protein>
    <submittedName>
        <fullName evidence="8">ABC transporter permease</fullName>
    </submittedName>
</protein>
<sequence length="713" mass="80233">MFFNLVYRNAQRSRKENLIYFFTLVTAVASFYIILSLEKQDVVLYLKEFESDAINRLLGLMPLLYVFALFLLFFLVLFANRYQLERRSKEFGVYLLLGMQQKRLFWLLMMEGVLTSLFALFMGIVTGGLLAEIISLTTSRLIGQGIIGHQISFSFQAVLYTAVGFLVIQIAALFILGNKLFKEELHSLLYGGVEAIQQMGNAGGNWLMLLSGSVSLGVAYWIVLIYFKLFHLMMLLLAVVLGIIGTILVIRGVARLLNAMALRTKKNETKGLYVFTIRQLQETIANRSTSVAIASILLMLAMLMLANGSSIILSSSEDLENDQQVYDFTVLGENDEVEAFLTSDVMVPYVENLNPLAMGYLKTIEDIEEGPVDWSKLRAQIVSALPEDVEDPGNTGSTSMSGDYPEALNLLGALDYRLDHPYTIPLSAYNRLLGAAGEEKAMMNEDEVSLYLNTRFMTTDQDGKLPVLESIIDKARFDEEPLIQINDKAYQLTPLLPMKGLVTDRSITITAALIIPDALFEELVDPVNQETYWNFTIPDVLVEKEGLMAPMKEASDLISTTSFQFESYLQNFGRQLFYVVAGSYTLLYLGFLFLVIGCTVLALQFLTQMSQTRKRYQTLTYLGAGREQMKASIRKQVSWYFLFPLIPACISGIVGIRAMQLFLVPYISNPGVFIPFVLAMVMVFLFILLVYAFAVYRTAVGEMDQLRWKPTGE</sequence>
<dbReference type="Proteomes" id="UP000273326">
    <property type="component" value="Chromosome"/>
</dbReference>
<dbReference type="OrthoDB" id="1705903at2"/>
<feature type="transmembrane region" description="Helical" evidence="6">
    <location>
        <begin position="151"/>
        <end position="176"/>
    </location>
</feature>
<keyword evidence="5 6" id="KW-0472">Membrane</keyword>
<feature type="transmembrane region" description="Helical" evidence="6">
    <location>
        <begin position="291"/>
        <end position="313"/>
    </location>
</feature>
<feature type="domain" description="ABC3 transporter permease C-terminal" evidence="7">
    <location>
        <begin position="64"/>
        <end position="184"/>
    </location>
</feature>
<name>A0A3S9HAS2_9LACT</name>
<evidence type="ECO:0000259" key="7">
    <source>
        <dbReference type="Pfam" id="PF02687"/>
    </source>
</evidence>
<feature type="transmembrane region" description="Helical" evidence="6">
    <location>
        <begin position="57"/>
        <end position="79"/>
    </location>
</feature>
<comment type="subcellular location">
    <subcellularLocation>
        <location evidence="1">Cell membrane</location>
        <topology evidence="1">Multi-pass membrane protein</topology>
    </subcellularLocation>
</comment>
<accession>A0A3S9HAS2</accession>
<dbReference type="EMBL" id="CP034465">
    <property type="protein sequence ID" value="AZP04421.1"/>
    <property type="molecule type" value="Genomic_DNA"/>
</dbReference>
<dbReference type="RefSeq" id="WP_126109817.1">
    <property type="nucleotide sequence ID" value="NZ_CP034465.1"/>
</dbReference>
<evidence type="ECO:0000256" key="5">
    <source>
        <dbReference type="ARBA" id="ARBA00023136"/>
    </source>
</evidence>
<evidence type="ECO:0000313" key="8">
    <source>
        <dbReference type="EMBL" id="AZP04421.1"/>
    </source>
</evidence>